<feature type="non-terminal residue" evidence="1">
    <location>
        <position position="1"/>
    </location>
</feature>
<dbReference type="EMBL" id="FOSF01000111">
    <property type="protein sequence ID" value="SFK55890.1"/>
    <property type="molecule type" value="Genomic_DNA"/>
</dbReference>
<name>A0A662ZDB5_9GAMM</name>
<organism evidence="1 2">
    <name type="scientific">Succinivibrio dextrinosolvens</name>
    <dbReference type="NCBI Taxonomy" id="83771"/>
    <lineage>
        <taxon>Bacteria</taxon>
        <taxon>Pseudomonadati</taxon>
        <taxon>Pseudomonadota</taxon>
        <taxon>Gammaproteobacteria</taxon>
        <taxon>Aeromonadales</taxon>
        <taxon>Succinivibrionaceae</taxon>
        <taxon>Succinivibrio</taxon>
    </lineage>
</organism>
<reference evidence="1 2" key="1">
    <citation type="submission" date="2016-10" db="EMBL/GenBank/DDBJ databases">
        <authorList>
            <person name="Varghese N."/>
            <person name="Submissions S."/>
        </authorList>
    </citation>
    <scope>NUCLEOTIDE SEQUENCE [LARGE SCALE GENOMIC DNA]</scope>
    <source>
        <strain evidence="1 2">22B</strain>
    </source>
</reference>
<gene>
    <name evidence="1" type="ORF">SAMN04487865_11114</name>
</gene>
<sequence length="78" mass="8827">RDSCSAIRTISFIEALETLSVCFTSLIDALDKAGCIVKGKLQDAYKLAEEIIEKWYDSISEFLRKLLKPSNIPEFLNN</sequence>
<dbReference type="Proteomes" id="UP000243374">
    <property type="component" value="Unassembled WGS sequence"/>
</dbReference>
<accession>A0A662ZDB5</accession>
<keyword evidence="2" id="KW-1185">Reference proteome</keyword>
<proteinExistence type="predicted"/>
<evidence type="ECO:0000313" key="1">
    <source>
        <dbReference type="EMBL" id="SFK55890.1"/>
    </source>
</evidence>
<evidence type="ECO:0000313" key="2">
    <source>
        <dbReference type="Proteomes" id="UP000243374"/>
    </source>
</evidence>
<dbReference type="AlphaFoldDB" id="A0A662ZDB5"/>
<protein>
    <submittedName>
        <fullName evidence="1">Uncharacterized protein</fullName>
    </submittedName>
</protein>
<dbReference type="RefSeq" id="WP_177189610.1">
    <property type="nucleotide sequence ID" value="NZ_FOSF01000111.1"/>
</dbReference>